<feature type="region of interest" description="Disordered" evidence="1">
    <location>
        <begin position="1"/>
        <end position="99"/>
    </location>
</feature>
<comment type="caution">
    <text evidence="2">The sequence shown here is derived from an EMBL/GenBank/DDBJ whole genome shotgun (WGS) entry which is preliminary data.</text>
</comment>
<dbReference type="AlphaFoldDB" id="A0A427B568"/>
<sequence length="164" mass="16837">MADSGVELATAQVVEEVQEEAEALGGAEAPKDDESPAVADGTVTTAGDHKRKLDDLEPGEGEEEAPLKKQEVSADDPALAADEPGSGDGEVAAAGGLVDRSDASAEALFTVTLADEVKSDIAESGEPKLEETGAVDVKSDAQEFQPGGELDGSGIESFHLKFIW</sequence>
<accession>A0A427B568</accession>
<dbReference type="Proteomes" id="UP000287651">
    <property type="component" value="Unassembled WGS sequence"/>
</dbReference>
<evidence type="ECO:0000313" key="3">
    <source>
        <dbReference type="Proteomes" id="UP000287651"/>
    </source>
</evidence>
<name>A0A427B568_ENSVE</name>
<protein>
    <submittedName>
        <fullName evidence="2">Uncharacterized protein</fullName>
    </submittedName>
</protein>
<reference evidence="2 3" key="1">
    <citation type="journal article" date="2014" name="Agronomy (Basel)">
        <title>A Draft Genome Sequence for Ensete ventricosum, the Drought-Tolerant Tree Against Hunger.</title>
        <authorList>
            <person name="Harrison J."/>
            <person name="Moore K.A."/>
            <person name="Paszkiewicz K."/>
            <person name="Jones T."/>
            <person name="Grant M."/>
            <person name="Ambacheew D."/>
            <person name="Muzemil S."/>
            <person name="Studholme D.J."/>
        </authorList>
    </citation>
    <scope>NUCLEOTIDE SEQUENCE [LARGE SCALE GENOMIC DNA]</scope>
</reference>
<proteinExistence type="predicted"/>
<feature type="compositionally biased region" description="Low complexity" evidence="1">
    <location>
        <begin position="1"/>
        <end position="15"/>
    </location>
</feature>
<gene>
    <name evidence="2" type="ORF">B296_00000823</name>
</gene>
<dbReference type="EMBL" id="AMZH03000467">
    <property type="protein sequence ID" value="RRT83587.1"/>
    <property type="molecule type" value="Genomic_DNA"/>
</dbReference>
<evidence type="ECO:0000313" key="2">
    <source>
        <dbReference type="EMBL" id="RRT83587.1"/>
    </source>
</evidence>
<organism evidence="2 3">
    <name type="scientific">Ensete ventricosum</name>
    <name type="common">Abyssinian banana</name>
    <name type="synonym">Musa ensete</name>
    <dbReference type="NCBI Taxonomy" id="4639"/>
    <lineage>
        <taxon>Eukaryota</taxon>
        <taxon>Viridiplantae</taxon>
        <taxon>Streptophyta</taxon>
        <taxon>Embryophyta</taxon>
        <taxon>Tracheophyta</taxon>
        <taxon>Spermatophyta</taxon>
        <taxon>Magnoliopsida</taxon>
        <taxon>Liliopsida</taxon>
        <taxon>Zingiberales</taxon>
        <taxon>Musaceae</taxon>
        <taxon>Ensete</taxon>
    </lineage>
</organism>
<evidence type="ECO:0000256" key="1">
    <source>
        <dbReference type="SAM" id="MobiDB-lite"/>
    </source>
</evidence>